<sequence length="706" mass="81859">MTTSISAYSTSESSKSRRIVQSLNTSILAVLRDARFQNFQDSLLSSIESSLCSGPVSFDCYPNITISLKDKNILQSMLLQIKTHNYDMLEGSIHVALIFKIHYKAMFSAFASKHKFQSQKGETLILQTDLSRSNTVHHQNYLNHLNPISKLKTLPSTHIGKVKLSFHRHSTSSRFSEESSSSNTIDLGRISKIPSIINIPYYANPPRKSTYDIPSTSFQNADYTTNIPKLVYTDLEQPSPPASPTFSAVTENIQNERDFYGTPDKAIVELLIADFSGQLKGWWDYHLTETDHLHILNSIQTYEDQTPILDPSGNTIQDVVSTLILTISLYFVGDPSHLKDKNVELLSNFRCKKLSDFQYELVSFTKKEGLKICQDLKLQKHLKWEMKRTRQELGSFCHHGTCSQPKKCSSQKPPYKRTTHKYRQRFYSKPDQPYYKKPYKFTKPYRPFQSKPKQKFDPKNITCISASKPLLSLQQTNFSKTKSKYIFKTTFQNILTMEEGFYHENPFIAASKNFPQNWHYKPWNLAKPQSYYAAILEITNSVKFKHFKLHSDHTEPAYSTCIIHKDFNTSYTYWDYQHAWFNDFLLQNQNHSHSWLFYFHSVMNTTNLPLWFLQWWDYYGCHVDYLKEHPLVENGYLHFKNNFQPVLSERKTEEEYLQIVLGIIQSQDPKTVLSQSSSSGSTTPVVSLGDDNEDDCFGILLPIKRH</sequence>
<organism evidence="2 3">
    <name type="scientific">Populus trichocarpa</name>
    <name type="common">Western balsam poplar</name>
    <name type="synonym">Populus balsamifera subsp. trichocarpa</name>
    <dbReference type="NCBI Taxonomy" id="3694"/>
    <lineage>
        <taxon>Eukaryota</taxon>
        <taxon>Viridiplantae</taxon>
        <taxon>Streptophyta</taxon>
        <taxon>Embryophyta</taxon>
        <taxon>Tracheophyta</taxon>
        <taxon>Spermatophyta</taxon>
        <taxon>Magnoliopsida</taxon>
        <taxon>eudicotyledons</taxon>
        <taxon>Gunneridae</taxon>
        <taxon>Pentapetalae</taxon>
        <taxon>rosids</taxon>
        <taxon>fabids</taxon>
        <taxon>Malpighiales</taxon>
        <taxon>Salicaceae</taxon>
        <taxon>Saliceae</taxon>
        <taxon>Populus</taxon>
    </lineage>
</organism>
<dbReference type="PANTHER" id="PTHR33054:SF9">
    <property type="entry name" value="CCHC-TYPE DOMAIN-CONTAINING PROTEIN"/>
    <property type="match status" value="1"/>
</dbReference>
<dbReference type="Pfam" id="PF24925">
    <property type="entry name" value="DUF7746"/>
    <property type="match status" value="1"/>
</dbReference>
<name>A0A2K1WY86_POPTR</name>
<evidence type="ECO:0000259" key="1">
    <source>
        <dbReference type="Pfam" id="PF24925"/>
    </source>
</evidence>
<evidence type="ECO:0000313" key="3">
    <source>
        <dbReference type="Proteomes" id="UP000006729"/>
    </source>
</evidence>
<dbReference type="Pfam" id="PF01107">
    <property type="entry name" value="MP"/>
    <property type="match status" value="1"/>
</dbReference>
<feature type="domain" description="DUF7746" evidence="1">
    <location>
        <begin position="263"/>
        <end position="303"/>
    </location>
</feature>
<dbReference type="EMBL" id="CM009307">
    <property type="protein sequence ID" value="PNS93489.1"/>
    <property type="molecule type" value="Genomic_DNA"/>
</dbReference>
<dbReference type="AlphaFoldDB" id="A0A2K1WY86"/>
<evidence type="ECO:0000313" key="2">
    <source>
        <dbReference type="EMBL" id="PNS93489.1"/>
    </source>
</evidence>
<proteinExistence type="predicted"/>
<gene>
    <name evidence="2" type="ORF">POPTR_018G090500</name>
</gene>
<dbReference type="InterPro" id="IPR028919">
    <property type="entry name" value="Viral_movement"/>
</dbReference>
<dbReference type="InParanoid" id="A0A2K1WY86"/>
<dbReference type="Proteomes" id="UP000006729">
    <property type="component" value="Chromosome 18"/>
</dbReference>
<dbReference type="PANTHER" id="PTHR33054">
    <property type="entry name" value="CCHC-TYPE DOMAIN-CONTAINING PROTEIN"/>
    <property type="match status" value="1"/>
</dbReference>
<protein>
    <recommendedName>
        <fullName evidence="1">DUF7746 domain-containing protein</fullName>
    </recommendedName>
</protein>
<reference evidence="2 3" key="1">
    <citation type="journal article" date="2006" name="Science">
        <title>The genome of black cottonwood, Populus trichocarpa (Torr. &amp; Gray).</title>
        <authorList>
            <person name="Tuskan G.A."/>
            <person name="Difazio S."/>
            <person name="Jansson S."/>
            <person name="Bohlmann J."/>
            <person name="Grigoriev I."/>
            <person name="Hellsten U."/>
            <person name="Putnam N."/>
            <person name="Ralph S."/>
            <person name="Rombauts S."/>
            <person name="Salamov A."/>
            <person name="Schein J."/>
            <person name="Sterck L."/>
            <person name="Aerts A."/>
            <person name="Bhalerao R.R."/>
            <person name="Bhalerao R.P."/>
            <person name="Blaudez D."/>
            <person name="Boerjan W."/>
            <person name="Brun A."/>
            <person name="Brunner A."/>
            <person name="Busov V."/>
            <person name="Campbell M."/>
            <person name="Carlson J."/>
            <person name="Chalot M."/>
            <person name="Chapman J."/>
            <person name="Chen G.L."/>
            <person name="Cooper D."/>
            <person name="Coutinho P.M."/>
            <person name="Couturier J."/>
            <person name="Covert S."/>
            <person name="Cronk Q."/>
            <person name="Cunningham R."/>
            <person name="Davis J."/>
            <person name="Degroeve S."/>
            <person name="Dejardin A."/>
            <person name="Depamphilis C."/>
            <person name="Detter J."/>
            <person name="Dirks B."/>
            <person name="Dubchak I."/>
            <person name="Duplessis S."/>
            <person name="Ehlting J."/>
            <person name="Ellis B."/>
            <person name="Gendler K."/>
            <person name="Goodstein D."/>
            <person name="Gribskov M."/>
            <person name="Grimwood J."/>
            <person name="Groover A."/>
            <person name="Gunter L."/>
            <person name="Hamberger B."/>
            <person name="Heinze B."/>
            <person name="Helariutta Y."/>
            <person name="Henrissat B."/>
            <person name="Holligan D."/>
            <person name="Holt R."/>
            <person name="Huang W."/>
            <person name="Islam-Faridi N."/>
            <person name="Jones S."/>
            <person name="Jones-Rhoades M."/>
            <person name="Jorgensen R."/>
            <person name="Joshi C."/>
            <person name="Kangasjarvi J."/>
            <person name="Karlsson J."/>
            <person name="Kelleher C."/>
            <person name="Kirkpatrick R."/>
            <person name="Kirst M."/>
            <person name="Kohler A."/>
            <person name="Kalluri U."/>
            <person name="Larimer F."/>
            <person name="Leebens-Mack J."/>
            <person name="Leple J.C."/>
            <person name="Locascio P."/>
            <person name="Lou Y."/>
            <person name="Lucas S."/>
            <person name="Martin F."/>
            <person name="Montanini B."/>
            <person name="Napoli C."/>
            <person name="Nelson D.R."/>
            <person name="Nelson C."/>
            <person name="Nieminen K."/>
            <person name="Nilsson O."/>
            <person name="Pereda V."/>
            <person name="Peter G."/>
            <person name="Philippe R."/>
            <person name="Pilate G."/>
            <person name="Poliakov A."/>
            <person name="Razumovskaya J."/>
            <person name="Richardson P."/>
            <person name="Rinaldi C."/>
            <person name="Ritland K."/>
            <person name="Rouze P."/>
            <person name="Ryaboy D."/>
            <person name="Schmutz J."/>
            <person name="Schrader J."/>
            <person name="Segerman B."/>
            <person name="Shin H."/>
            <person name="Siddiqui A."/>
            <person name="Sterky F."/>
            <person name="Terry A."/>
            <person name="Tsai C.J."/>
            <person name="Uberbacher E."/>
            <person name="Unneberg P."/>
            <person name="Vahala J."/>
            <person name="Wall K."/>
            <person name="Wessler S."/>
            <person name="Yang G."/>
            <person name="Yin T."/>
            <person name="Douglas C."/>
            <person name="Marra M."/>
            <person name="Sandberg G."/>
            <person name="Van de Peer Y."/>
            <person name="Rokhsar D."/>
        </authorList>
    </citation>
    <scope>NUCLEOTIDE SEQUENCE [LARGE SCALE GENOMIC DNA]</scope>
    <source>
        <strain evidence="3">cv. Nisqually</strain>
    </source>
</reference>
<keyword evidence="3" id="KW-1185">Reference proteome</keyword>
<accession>A0A2K1WY86</accession>
<dbReference type="InterPro" id="IPR056648">
    <property type="entry name" value="DUF7746"/>
</dbReference>